<evidence type="ECO:0000259" key="6">
    <source>
        <dbReference type="Pfam" id="PF04052"/>
    </source>
</evidence>
<dbReference type="GO" id="GO:0051301">
    <property type="term" value="P:cell division"/>
    <property type="evidence" value="ECO:0007669"/>
    <property type="project" value="UniProtKB-UniRule"/>
</dbReference>
<dbReference type="NCBIfam" id="TIGR02800">
    <property type="entry name" value="propeller_TolB"/>
    <property type="match status" value="1"/>
</dbReference>
<dbReference type="Proteomes" id="UP000509429">
    <property type="component" value="Chromosome"/>
</dbReference>
<dbReference type="RefSeq" id="WP_174605455.1">
    <property type="nucleotide sequence ID" value="NZ_CP054490.1"/>
</dbReference>
<evidence type="ECO:0000256" key="3">
    <source>
        <dbReference type="ARBA" id="ARBA00022729"/>
    </source>
</evidence>
<keyword evidence="5" id="KW-0131">Cell cycle</keyword>
<reference evidence="7 8" key="1">
    <citation type="submission" date="2020-05" db="EMBL/GenBank/DDBJ databases">
        <title>Horizontal transmission and recombination maintain forever young bacterial symbiont genomes.</title>
        <authorList>
            <person name="Russell S.L."/>
            <person name="Pepper-Tunick E."/>
            <person name="Svedberg J."/>
            <person name="Byrne A."/>
            <person name="Ruelas Castillo J."/>
            <person name="Vollmers C."/>
            <person name="Beinart R.A."/>
            <person name="Corbett-Detig R."/>
        </authorList>
    </citation>
    <scope>NUCLEOTIDE SEQUENCE [LARGE SCALE GENOMIC DNA]</scope>
    <source>
        <strain evidence="7">JDF_Ridge</strain>
    </source>
</reference>
<evidence type="ECO:0000313" key="8">
    <source>
        <dbReference type="Proteomes" id="UP000509429"/>
    </source>
</evidence>
<dbReference type="AlphaFoldDB" id="A0A6N0HNY1"/>
<dbReference type="PANTHER" id="PTHR36842:SF1">
    <property type="entry name" value="PROTEIN TOLB"/>
    <property type="match status" value="1"/>
</dbReference>
<protein>
    <recommendedName>
        <fullName evidence="5">Tol-Pal system protein TolB</fullName>
    </recommendedName>
</protein>
<dbReference type="PANTHER" id="PTHR36842">
    <property type="entry name" value="PROTEIN TOLB HOMOLOG"/>
    <property type="match status" value="1"/>
</dbReference>
<dbReference type="GO" id="GO:0042597">
    <property type="term" value="C:periplasmic space"/>
    <property type="evidence" value="ECO:0007669"/>
    <property type="project" value="UniProtKB-SubCell"/>
</dbReference>
<dbReference type="SUPFAM" id="SSF69304">
    <property type="entry name" value="Tricorn protease N-terminal domain"/>
    <property type="match status" value="1"/>
</dbReference>
<keyword evidence="3 5" id="KW-0732">Signal</keyword>
<evidence type="ECO:0000313" key="7">
    <source>
        <dbReference type="EMBL" id="QKQ24016.1"/>
    </source>
</evidence>
<dbReference type="EMBL" id="CP054490">
    <property type="protein sequence ID" value="QKQ24016.1"/>
    <property type="molecule type" value="Genomic_DNA"/>
</dbReference>
<name>A0A6N0HNY1_9GAMM</name>
<accession>A0A6N0HNY1</accession>
<dbReference type="InterPro" id="IPR007195">
    <property type="entry name" value="TolB_N"/>
</dbReference>
<dbReference type="InterPro" id="IPR014167">
    <property type="entry name" value="Tol-Pal_TolB"/>
</dbReference>
<feature type="domain" description="TolB N-terminal" evidence="6">
    <location>
        <begin position="20"/>
        <end position="117"/>
    </location>
</feature>
<dbReference type="HAMAP" id="MF_00671">
    <property type="entry name" value="TolB"/>
    <property type="match status" value="1"/>
</dbReference>
<dbReference type="Pfam" id="PF04052">
    <property type="entry name" value="TolB_N"/>
    <property type="match status" value="1"/>
</dbReference>
<evidence type="ECO:0000256" key="4">
    <source>
        <dbReference type="ARBA" id="ARBA00022764"/>
    </source>
</evidence>
<dbReference type="KEGG" id="reo:HUE58_02305"/>
<gene>
    <name evidence="5 7" type="primary">tolB</name>
    <name evidence="7" type="ORF">HUE58_02305</name>
</gene>
<dbReference type="SUPFAM" id="SSF52964">
    <property type="entry name" value="TolB, N-terminal domain"/>
    <property type="match status" value="1"/>
</dbReference>
<keyword evidence="4 5" id="KW-0574">Periplasm</keyword>
<dbReference type="Gene3D" id="3.40.50.10070">
    <property type="entry name" value="TolB, N-terminal domain"/>
    <property type="match status" value="1"/>
</dbReference>
<dbReference type="InterPro" id="IPR011659">
    <property type="entry name" value="WD40"/>
</dbReference>
<comment type="subcellular location">
    <subcellularLocation>
        <location evidence="1 5">Periplasm</location>
    </subcellularLocation>
</comment>
<comment type="subunit">
    <text evidence="5">The Tol-Pal system is composed of five core proteins: the inner membrane proteins TolA, TolQ and TolR, the periplasmic protein TolB and the outer membrane protein Pal. They form a network linking the inner and outer membranes and the peptidoglycan layer.</text>
</comment>
<keyword evidence="5" id="KW-0132">Cell division</keyword>
<proteinExistence type="inferred from homology"/>
<comment type="function">
    <text evidence="5">Part of the Tol-Pal system, which plays a role in outer membrane invagination during cell division and is important for maintaining outer membrane integrity.</text>
</comment>
<dbReference type="GO" id="GO:0017038">
    <property type="term" value="P:protein import"/>
    <property type="evidence" value="ECO:0007669"/>
    <property type="project" value="InterPro"/>
</dbReference>
<evidence type="ECO:0000256" key="2">
    <source>
        <dbReference type="ARBA" id="ARBA00009820"/>
    </source>
</evidence>
<dbReference type="Gene3D" id="2.120.10.30">
    <property type="entry name" value="TolB, C-terminal domain"/>
    <property type="match status" value="1"/>
</dbReference>
<comment type="similarity">
    <text evidence="2 5">Belongs to the TolB family.</text>
</comment>
<evidence type="ECO:0000256" key="1">
    <source>
        <dbReference type="ARBA" id="ARBA00004418"/>
    </source>
</evidence>
<sequence>MKQLIVFVLSLYTSLTWAVLEVTILKQDENIFPIVISDFSVVGDANQGKTIAHVMRDNFNRSGEFSASSANYVINNKPNFDKWKAKKIEAIVLGKLEKISKKVFNVEIELLDVYSNKILYKDKFAVHNSGIRRIAHYLSDQIYHALLGEKGSFDTRLAYITVTNKGKGEREYRLEISDSDAQNPQTILKSKEPILSPVWSPDQNKIAYVSFRNARSEVFIQYPFVRRKTQKLPYFDGIASAPSWHPNGKSLLLTLSKNGNKDIYSYQLASKKLTRLTTDVGIDTEASYSPEGDKIVFTSNRSGQVQVYIKDLKTSKINRATFKGRYNAKAVFSPNGKSLAMVHRVGKDYRIALLDIATKDLTIMTNNQLDESPFFSPNGGMIIFATNKGSSGVLSVVSILDHQTFELASKAGEVREPNWSHYLK</sequence>
<evidence type="ECO:0000256" key="5">
    <source>
        <dbReference type="HAMAP-Rule" id="MF_00671"/>
    </source>
</evidence>
<dbReference type="InterPro" id="IPR011042">
    <property type="entry name" value="6-blade_b-propeller_TolB-like"/>
</dbReference>
<dbReference type="Pfam" id="PF07676">
    <property type="entry name" value="PD40"/>
    <property type="match status" value="4"/>
</dbReference>
<keyword evidence="8" id="KW-1185">Reference proteome</keyword>
<organism evidence="7 8">
    <name type="scientific">Candidatus Ruthia endofausta</name>
    <dbReference type="NCBI Taxonomy" id="2738852"/>
    <lineage>
        <taxon>Bacteria</taxon>
        <taxon>Pseudomonadati</taxon>
        <taxon>Pseudomonadota</taxon>
        <taxon>Gammaproteobacteria</taxon>
        <taxon>Candidatus Pseudothioglobaceae</taxon>
        <taxon>Candidatus Ruthturnera</taxon>
    </lineage>
</organism>